<comment type="subcellular location">
    <subcellularLocation>
        <location evidence="1">Golgi apparatus membrane</location>
        <topology evidence="1">Single-pass type II membrane protein</topology>
    </subcellularLocation>
</comment>
<dbReference type="GO" id="GO:0005768">
    <property type="term" value="C:endosome"/>
    <property type="evidence" value="ECO:0007669"/>
    <property type="project" value="TreeGrafter"/>
</dbReference>
<gene>
    <name evidence="6" type="ORF">F3Y22_tig00005352pilonHSYRG00021</name>
</gene>
<name>A0A6A3CL11_HIBSY</name>
<reference evidence="6" key="1">
    <citation type="submission" date="2019-09" db="EMBL/GenBank/DDBJ databases">
        <title>Draft genome information of white flower Hibiscus syriacus.</title>
        <authorList>
            <person name="Kim Y.-M."/>
        </authorList>
    </citation>
    <scope>NUCLEOTIDE SEQUENCE [LARGE SCALE GENOMIC DNA]</scope>
    <source>
        <strain evidence="6">YM2019G1</strain>
    </source>
</reference>
<evidence type="ECO:0000256" key="2">
    <source>
        <dbReference type="ARBA" id="ARBA00022676"/>
    </source>
</evidence>
<accession>A0A6A3CL11</accession>
<proteinExistence type="predicted"/>
<sequence length="154" mass="17023">MLRGRQFNKTFNHIKITFFCGFITILVLRGTIGIGGLGSSQVEANINQNLIEETNRIIADIRSDSDPDEPPETETDHNITFSLGPKVSNWDQQPQIWLSRNLGFPKFINGEARIMLVTGSAPNPCDNAIGDHLLAEGGKEQDRLLSASWDGNCL</sequence>
<keyword evidence="5" id="KW-0333">Golgi apparatus</keyword>
<dbReference type="GO" id="GO:0000139">
    <property type="term" value="C:Golgi membrane"/>
    <property type="evidence" value="ECO:0007669"/>
    <property type="project" value="UniProtKB-SubCell"/>
</dbReference>
<dbReference type="GO" id="GO:0016758">
    <property type="term" value="F:hexosyltransferase activity"/>
    <property type="evidence" value="ECO:0007669"/>
    <property type="project" value="TreeGrafter"/>
</dbReference>
<comment type="caution">
    <text evidence="6">The sequence shown here is derived from an EMBL/GenBank/DDBJ whole genome shotgun (WGS) entry which is preliminary data.</text>
</comment>
<keyword evidence="2" id="KW-0328">Glycosyltransferase</keyword>
<evidence type="ECO:0000256" key="3">
    <source>
        <dbReference type="ARBA" id="ARBA00022679"/>
    </source>
</evidence>
<dbReference type="Proteomes" id="UP000436088">
    <property type="component" value="Unassembled WGS sequence"/>
</dbReference>
<organism evidence="6 7">
    <name type="scientific">Hibiscus syriacus</name>
    <name type="common">Rose of Sharon</name>
    <dbReference type="NCBI Taxonomy" id="106335"/>
    <lineage>
        <taxon>Eukaryota</taxon>
        <taxon>Viridiplantae</taxon>
        <taxon>Streptophyta</taxon>
        <taxon>Embryophyta</taxon>
        <taxon>Tracheophyta</taxon>
        <taxon>Spermatophyta</taxon>
        <taxon>Magnoliopsida</taxon>
        <taxon>eudicotyledons</taxon>
        <taxon>Gunneridae</taxon>
        <taxon>Pentapetalae</taxon>
        <taxon>rosids</taxon>
        <taxon>malvids</taxon>
        <taxon>Malvales</taxon>
        <taxon>Malvaceae</taxon>
        <taxon>Malvoideae</taxon>
        <taxon>Hibiscus</taxon>
    </lineage>
</organism>
<dbReference type="GO" id="GO:0009969">
    <property type="term" value="P:xyloglucan biosynthetic process"/>
    <property type="evidence" value="ECO:0007669"/>
    <property type="project" value="TreeGrafter"/>
</dbReference>
<keyword evidence="4" id="KW-0812">Transmembrane</keyword>
<protein>
    <submittedName>
        <fullName evidence="6">Glycosyltransferase 3</fullName>
    </submittedName>
</protein>
<evidence type="ECO:0000256" key="5">
    <source>
        <dbReference type="ARBA" id="ARBA00023034"/>
    </source>
</evidence>
<keyword evidence="3" id="KW-0808">Transferase</keyword>
<evidence type="ECO:0000256" key="4">
    <source>
        <dbReference type="ARBA" id="ARBA00022968"/>
    </source>
</evidence>
<keyword evidence="7" id="KW-1185">Reference proteome</keyword>
<dbReference type="InterPro" id="IPR008630">
    <property type="entry name" value="Glyco_trans_34"/>
</dbReference>
<evidence type="ECO:0000256" key="1">
    <source>
        <dbReference type="ARBA" id="ARBA00004323"/>
    </source>
</evidence>
<dbReference type="PANTHER" id="PTHR31311:SF13">
    <property type="entry name" value="XYLOGLUCAN 6-XYLOSYLTRANSFERASE 5-RELATED"/>
    <property type="match status" value="1"/>
</dbReference>
<evidence type="ECO:0000313" key="7">
    <source>
        <dbReference type="Proteomes" id="UP000436088"/>
    </source>
</evidence>
<dbReference type="EMBL" id="VEPZ02000302">
    <property type="protein sequence ID" value="KAE8727789.1"/>
    <property type="molecule type" value="Genomic_DNA"/>
</dbReference>
<dbReference type="GO" id="GO:0005802">
    <property type="term" value="C:trans-Golgi network"/>
    <property type="evidence" value="ECO:0007669"/>
    <property type="project" value="TreeGrafter"/>
</dbReference>
<dbReference type="AlphaFoldDB" id="A0A6A3CL11"/>
<dbReference type="PANTHER" id="PTHR31311">
    <property type="entry name" value="XYLOGLUCAN 6-XYLOSYLTRANSFERASE 5-RELATED-RELATED"/>
    <property type="match status" value="1"/>
</dbReference>
<evidence type="ECO:0000313" key="6">
    <source>
        <dbReference type="EMBL" id="KAE8727789.1"/>
    </source>
</evidence>
<keyword evidence="4" id="KW-0735">Signal-anchor</keyword>